<organism evidence="1 2">
    <name type="scientific">Ridgeia piscesae</name>
    <name type="common">Tubeworm</name>
    <dbReference type="NCBI Taxonomy" id="27915"/>
    <lineage>
        <taxon>Eukaryota</taxon>
        <taxon>Metazoa</taxon>
        <taxon>Spiralia</taxon>
        <taxon>Lophotrochozoa</taxon>
        <taxon>Annelida</taxon>
        <taxon>Polychaeta</taxon>
        <taxon>Sedentaria</taxon>
        <taxon>Canalipalpata</taxon>
        <taxon>Sabellida</taxon>
        <taxon>Siboglinidae</taxon>
        <taxon>Ridgeia</taxon>
    </lineage>
</organism>
<accession>A0AAD9K676</accession>
<sequence length="74" mass="8645">MIMEQHVKSKYRAAYAQLYNIGKVRKYLDHQTAEKQIHALIHNRIDYCNALLIGLPKYLIHNSNNSKHRSPSVV</sequence>
<gene>
    <name evidence="1" type="ORF">NP493_1365g00000</name>
</gene>
<name>A0AAD9K676_RIDPI</name>
<comment type="caution">
    <text evidence="1">The sequence shown here is derived from an EMBL/GenBank/DDBJ whole genome shotgun (WGS) entry which is preliminary data.</text>
</comment>
<evidence type="ECO:0000313" key="2">
    <source>
        <dbReference type="Proteomes" id="UP001209878"/>
    </source>
</evidence>
<dbReference type="AlphaFoldDB" id="A0AAD9K676"/>
<protein>
    <submittedName>
        <fullName evidence="1">Uncharacterized protein</fullName>
    </submittedName>
</protein>
<evidence type="ECO:0000313" key="1">
    <source>
        <dbReference type="EMBL" id="KAK2165417.1"/>
    </source>
</evidence>
<proteinExistence type="predicted"/>
<reference evidence="1" key="1">
    <citation type="journal article" date="2023" name="Mol. Biol. Evol.">
        <title>Third-Generation Sequencing Reveals the Adaptive Role of the Epigenome in Three Deep-Sea Polychaetes.</title>
        <authorList>
            <person name="Perez M."/>
            <person name="Aroh O."/>
            <person name="Sun Y."/>
            <person name="Lan Y."/>
            <person name="Juniper S.K."/>
            <person name="Young C.R."/>
            <person name="Angers B."/>
            <person name="Qian P.Y."/>
        </authorList>
    </citation>
    <scope>NUCLEOTIDE SEQUENCE</scope>
    <source>
        <strain evidence="1">R07B-5</strain>
    </source>
</reference>
<dbReference type="Proteomes" id="UP001209878">
    <property type="component" value="Unassembled WGS sequence"/>
</dbReference>
<keyword evidence="2" id="KW-1185">Reference proteome</keyword>
<dbReference type="EMBL" id="JAODUO010001365">
    <property type="protein sequence ID" value="KAK2165417.1"/>
    <property type="molecule type" value="Genomic_DNA"/>
</dbReference>